<name>A0A7J7NJQ9_9MAGN</name>
<dbReference type="PANTHER" id="PTHR47926">
    <property type="entry name" value="PENTATRICOPEPTIDE REPEAT-CONTAINING PROTEIN"/>
    <property type="match status" value="1"/>
</dbReference>
<evidence type="ECO:0000313" key="2">
    <source>
        <dbReference type="Proteomes" id="UP000541444"/>
    </source>
</evidence>
<dbReference type="OrthoDB" id="185373at2759"/>
<sequence length="77" mass="8974">IYPCSLIWRTLLSACRLNGNIELGKETADKLIQLQPNDSSAYILLSNIYASAENMEEKAEMRRRMGDRRVMKRWELV</sequence>
<dbReference type="GO" id="GO:0003723">
    <property type="term" value="F:RNA binding"/>
    <property type="evidence" value="ECO:0007669"/>
    <property type="project" value="InterPro"/>
</dbReference>
<keyword evidence="2" id="KW-1185">Reference proteome</keyword>
<dbReference type="InterPro" id="IPR046848">
    <property type="entry name" value="E_motif"/>
</dbReference>
<reference evidence="1 2" key="1">
    <citation type="journal article" date="2020" name="IScience">
        <title>Genome Sequencing of the Endangered Kingdonia uniflora (Circaeasteraceae, Ranunculales) Reveals Potential Mechanisms of Evolutionary Specialization.</title>
        <authorList>
            <person name="Sun Y."/>
            <person name="Deng T."/>
            <person name="Zhang A."/>
            <person name="Moore M.J."/>
            <person name="Landis J.B."/>
            <person name="Lin N."/>
            <person name="Zhang H."/>
            <person name="Zhang X."/>
            <person name="Huang J."/>
            <person name="Zhang X."/>
            <person name="Sun H."/>
            <person name="Wang H."/>
        </authorList>
    </citation>
    <scope>NUCLEOTIDE SEQUENCE [LARGE SCALE GENOMIC DNA]</scope>
    <source>
        <strain evidence="1">TB1705</strain>
        <tissue evidence="1">Leaf</tissue>
    </source>
</reference>
<evidence type="ECO:0008006" key="3">
    <source>
        <dbReference type="Google" id="ProtNLM"/>
    </source>
</evidence>
<dbReference type="Pfam" id="PF20431">
    <property type="entry name" value="E_motif"/>
    <property type="match status" value="1"/>
</dbReference>
<dbReference type="EMBL" id="JACGCM010000749">
    <property type="protein sequence ID" value="KAF6167406.1"/>
    <property type="molecule type" value="Genomic_DNA"/>
</dbReference>
<dbReference type="InterPro" id="IPR046960">
    <property type="entry name" value="PPR_At4g14850-like_plant"/>
</dbReference>
<dbReference type="Gene3D" id="1.25.40.10">
    <property type="entry name" value="Tetratricopeptide repeat domain"/>
    <property type="match status" value="1"/>
</dbReference>
<comment type="caution">
    <text evidence="1">The sequence shown here is derived from an EMBL/GenBank/DDBJ whole genome shotgun (WGS) entry which is preliminary data.</text>
</comment>
<dbReference type="Proteomes" id="UP000541444">
    <property type="component" value="Unassembled WGS sequence"/>
</dbReference>
<accession>A0A7J7NJQ9</accession>
<dbReference type="AlphaFoldDB" id="A0A7J7NJQ9"/>
<gene>
    <name evidence="1" type="ORF">GIB67_004524</name>
</gene>
<dbReference type="GO" id="GO:0009451">
    <property type="term" value="P:RNA modification"/>
    <property type="evidence" value="ECO:0007669"/>
    <property type="project" value="InterPro"/>
</dbReference>
<feature type="non-terminal residue" evidence="1">
    <location>
        <position position="1"/>
    </location>
</feature>
<organism evidence="1 2">
    <name type="scientific">Kingdonia uniflora</name>
    <dbReference type="NCBI Taxonomy" id="39325"/>
    <lineage>
        <taxon>Eukaryota</taxon>
        <taxon>Viridiplantae</taxon>
        <taxon>Streptophyta</taxon>
        <taxon>Embryophyta</taxon>
        <taxon>Tracheophyta</taxon>
        <taxon>Spermatophyta</taxon>
        <taxon>Magnoliopsida</taxon>
        <taxon>Ranunculales</taxon>
        <taxon>Circaeasteraceae</taxon>
        <taxon>Kingdonia</taxon>
    </lineage>
</organism>
<dbReference type="InterPro" id="IPR011990">
    <property type="entry name" value="TPR-like_helical_dom_sf"/>
</dbReference>
<dbReference type="SUPFAM" id="SSF48452">
    <property type="entry name" value="TPR-like"/>
    <property type="match status" value="1"/>
</dbReference>
<protein>
    <recommendedName>
        <fullName evidence="3">Pentatricopeptide repeat-containing protein</fullName>
    </recommendedName>
</protein>
<proteinExistence type="predicted"/>
<evidence type="ECO:0000313" key="1">
    <source>
        <dbReference type="EMBL" id="KAF6167406.1"/>
    </source>
</evidence>